<feature type="region of interest" description="Disordered" evidence="17">
    <location>
        <begin position="1425"/>
        <end position="1451"/>
    </location>
</feature>
<dbReference type="SUPFAM" id="SSF57889">
    <property type="entry name" value="Cysteine-rich domain"/>
    <property type="match status" value="1"/>
</dbReference>
<evidence type="ECO:0000256" key="1">
    <source>
        <dbReference type="ARBA" id="ARBA00005719"/>
    </source>
</evidence>
<dbReference type="SMART" id="SM00036">
    <property type="entry name" value="CNH"/>
    <property type="match status" value="1"/>
</dbReference>
<dbReference type="GO" id="GO:0005856">
    <property type="term" value="C:cytoskeleton"/>
    <property type="evidence" value="ECO:0007669"/>
    <property type="project" value="TreeGrafter"/>
</dbReference>
<evidence type="ECO:0000256" key="2">
    <source>
        <dbReference type="ARBA" id="ARBA00012513"/>
    </source>
</evidence>
<feature type="coiled-coil region" evidence="16">
    <location>
        <begin position="752"/>
        <end position="793"/>
    </location>
</feature>
<feature type="domain" description="Protein kinase" evidence="18">
    <location>
        <begin position="82"/>
        <end position="350"/>
    </location>
</feature>
<keyword evidence="6" id="KW-0479">Metal-binding</keyword>
<comment type="catalytic activity">
    <reaction evidence="14">
        <text>L-seryl-[protein] + ATP = O-phospho-L-seryl-[protein] + ADP + H(+)</text>
        <dbReference type="Rhea" id="RHEA:17989"/>
        <dbReference type="Rhea" id="RHEA-COMP:9863"/>
        <dbReference type="Rhea" id="RHEA-COMP:11604"/>
        <dbReference type="ChEBI" id="CHEBI:15378"/>
        <dbReference type="ChEBI" id="CHEBI:29999"/>
        <dbReference type="ChEBI" id="CHEBI:30616"/>
        <dbReference type="ChEBI" id="CHEBI:83421"/>
        <dbReference type="ChEBI" id="CHEBI:456216"/>
        <dbReference type="EC" id="2.7.11.1"/>
    </reaction>
</comment>
<dbReference type="InterPro" id="IPR046349">
    <property type="entry name" value="C1-like_sf"/>
</dbReference>
<comment type="similarity">
    <text evidence="1">Belongs to the protein kinase superfamily. AGC Ser/Thr protein kinase family. DMPK subfamily.</text>
</comment>
<feature type="compositionally biased region" description="Polar residues" evidence="17">
    <location>
        <begin position="1439"/>
        <end position="1451"/>
    </location>
</feature>
<evidence type="ECO:0000256" key="13">
    <source>
        <dbReference type="ARBA" id="ARBA00047899"/>
    </source>
</evidence>
<dbReference type="InterPro" id="IPR011993">
    <property type="entry name" value="PH-like_dom_sf"/>
</dbReference>
<keyword evidence="7 15" id="KW-0547">Nucleotide-binding</keyword>
<feature type="domain" description="Phorbol-ester/DAG-type" evidence="19">
    <location>
        <begin position="863"/>
        <end position="913"/>
    </location>
</feature>
<keyword evidence="12 16" id="KW-0175">Coiled coil</keyword>
<feature type="coiled-coil region" evidence="16">
    <location>
        <begin position="472"/>
        <end position="499"/>
    </location>
</feature>
<evidence type="ECO:0000256" key="12">
    <source>
        <dbReference type="ARBA" id="ARBA00023054"/>
    </source>
</evidence>
<protein>
    <recommendedName>
        <fullName evidence="2">non-specific serine/threonine protein kinase</fullName>
        <ecNumber evidence="2">2.7.11.1</ecNumber>
    </recommendedName>
</protein>
<keyword evidence="9" id="KW-0418">Kinase</keyword>
<dbReference type="InterPro" id="IPR000961">
    <property type="entry name" value="AGC-kinase_C"/>
</dbReference>
<feature type="domain" description="CNH" evidence="20">
    <location>
        <begin position="1072"/>
        <end position="1356"/>
    </location>
</feature>
<dbReference type="GO" id="GO:0005737">
    <property type="term" value="C:cytoplasm"/>
    <property type="evidence" value="ECO:0007669"/>
    <property type="project" value="TreeGrafter"/>
</dbReference>
<evidence type="ECO:0000259" key="20">
    <source>
        <dbReference type="PROSITE" id="PS50219"/>
    </source>
</evidence>
<dbReference type="PANTHER" id="PTHR22988:SF71">
    <property type="entry name" value="CITRON RHO-INTERACTING KINASE"/>
    <property type="match status" value="1"/>
</dbReference>
<dbReference type="PROSITE" id="PS50011">
    <property type="entry name" value="PROTEIN_KINASE_DOM"/>
    <property type="match status" value="1"/>
</dbReference>
<dbReference type="Proteomes" id="UP000663836">
    <property type="component" value="Unassembled WGS sequence"/>
</dbReference>
<dbReference type="Gene3D" id="2.30.29.30">
    <property type="entry name" value="Pleckstrin-homology domain (PH domain)/Phosphotyrosine-binding domain (PTB)"/>
    <property type="match status" value="1"/>
</dbReference>
<dbReference type="SUPFAM" id="SSF56112">
    <property type="entry name" value="Protein kinase-like (PK-like)"/>
    <property type="match status" value="1"/>
</dbReference>
<dbReference type="InterPro" id="IPR001180">
    <property type="entry name" value="CNH_dom"/>
</dbReference>
<dbReference type="InterPro" id="IPR002219">
    <property type="entry name" value="PKC_DAG/PE"/>
</dbReference>
<keyword evidence="5" id="KW-0808">Transferase</keyword>
<dbReference type="Pfam" id="PF00780">
    <property type="entry name" value="CNH"/>
    <property type="match status" value="1"/>
</dbReference>
<dbReference type="PROSITE" id="PS00108">
    <property type="entry name" value="PROTEIN_KINASE_ST"/>
    <property type="match status" value="1"/>
</dbReference>
<evidence type="ECO:0000256" key="14">
    <source>
        <dbReference type="ARBA" id="ARBA00048679"/>
    </source>
</evidence>
<evidence type="ECO:0000256" key="10">
    <source>
        <dbReference type="ARBA" id="ARBA00022833"/>
    </source>
</evidence>
<feature type="region of interest" description="Disordered" evidence="17">
    <location>
        <begin position="450"/>
        <end position="472"/>
    </location>
</feature>
<dbReference type="FunFam" id="1.10.510.10:FF:000014">
    <property type="entry name" value="Non-specific serine/threonine protein kinase"/>
    <property type="match status" value="1"/>
</dbReference>
<evidence type="ECO:0000256" key="16">
    <source>
        <dbReference type="SAM" id="Coils"/>
    </source>
</evidence>
<keyword evidence="3" id="KW-0723">Serine/threonine-protein kinase</keyword>
<dbReference type="InterPro" id="IPR017441">
    <property type="entry name" value="Protein_kinase_ATP_BS"/>
</dbReference>
<evidence type="ECO:0000256" key="3">
    <source>
        <dbReference type="ARBA" id="ARBA00022527"/>
    </source>
</evidence>
<keyword evidence="8" id="KW-0863">Zinc-finger</keyword>
<accession>A0A819SK21</accession>
<dbReference type="EMBL" id="CAJOBD010006565">
    <property type="protein sequence ID" value="CAF4064231.1"/>
    <property type="molecule type" value="Genomic_DNA"/>
</dbReference>
<feature type="region of interest" description="Disordered" evidence="17">
    <location>
        <begin position="1476"/>
        <end position="1499"/>
    </location>
</feature>
<evidence type="ECO:0000256" key="6">
    <source>
        <dbReference type="ARBA" id="ARBA00022723"/>
    </source>
</evidence>
<feature type="compositionally biased region" description="Low complexity" evidence="17">
    <location>
        <begin position="451"/>
        <end position="463"/>
    </location>
</feature>
<evidence type="ECO:0000256" key="4">
    <source>
        <dbReference type="ARBA" id="ARBA00022553"/>
    </source>
</evidence>
<dbReference type="PROSITE" id="PS00479">
    <property type="entry name" value="ZF_DAG_PE_1"/>
    <property type="match status" value="1"/>
</dbReference>
<dbReference type="SMART" id="SM00109">
    <property type="entry name" value="C1"/>
    <property type="match status" value="1"/>
</dbReference>
<dbReference type="InterPro" id="IPR050839">
    <property type="entry name" value="Rho-assoc_Ser/Thr_Kinase"/>
</dbReference>
<dbReference type="EC" id="2.7.11.1" evidence="2"/>
<dbReference type="Gene3D" id="3.30.60.20">
    <property type="match status" value="1"/>
</dbReference>
<dbReference type="Pfam" id="PF00130">
    <property type="entry name" value="C1_1"/>
    <property type="match status" value="1"/>
</dbReference>
<name>A0A819SK21_9BILA</name>
<keyword evidence="10" id="KW-0862">Zinc</keyword>
<evidence type="ECO:0000256" key="9">
    <source>
        <dbReference type="ARBA" id="ARBA00022777"/>
    </source>
</evidence>
<evidence type="ECO:0000259" key="19">
    <source>
        <dbReference type="PROSITE" id="PS50081"/>
    </source>
</evidence>
<dbReference type="InterPro" id="IPR057529">
    <property type="entry name" value="MRCK/ROCK_PH"/>
</dbReference>
<evidence type="ECO:0000256" key="15">
    <source>
        <dbReference type="PROSITE-ProRule" id="PRU10141"/>
    </source>
</evidence>
<dbReference type="InterPro" id="IPR008271">
    <property type="entry name" value="Ser/Thr_kinase_AS"/>
</dbReference>
<feature type="region of interest" description="Disordered" evidence="17">
    <location>
        <begin position="713"/>
        <end position="735"/>
    </location>
</feature>
<keyword evidence="4" id="KW-0597">Phosphoprotein</keyword>
<comment type="catalytic activity">
    <reaction evidence="13">
        <text>L-threonyl-[protein] + ATP = O-phospho-L-threonyl-[protein] + ADP + H(+)</text>
        <dbReference type="Rhea" id="RHEA:46608"/>
        <dbReference type="Rhea" id="RHEA-COMP:11060"/>
        <dbReference type="Rhea" id="RHEA-COMP:11605"/>
        <dbReference type="ChEBI" id="CHEBI:15378"/>
        <dbReference type="ChEBI" id="CHEBI:30013"/>
        <dbReference type="ChEBI" id="CHEBI:30616"/>
        <dbReference type="ChEBI" id="CHEBI:61977"/>
        <dbReference type="ChEBI" id="CHEBI:456216"/>
        <dbReference type="EC" id="2.7.11.1"/>
    </reaction>
</comment>
<dbReference type="Pfam" id="PF25346">
    <property type="entry name" value="PH_MRCK"/>
    <property type="match status" value="1"/>
</dbReference>
<dbReference type="PANTHER" id="PTHR22988">
    <property type="entry name" value="MYOTONIC DYSTROPHY S/T KINASE-RELATED"/>
    <property type="match status" value="1"/>
</dbReference>
<feature type="domain" description="AGC-kinase C-terminal" evidence="21">
    <location>
        <begin position="351"/>
        <end position="424"/>
    </location>
</feature>
<evidence type="ECO:0000313" key="23">
    <source>
        <dbReference type="Proteomes" id="UP000663836"/>
    </source>
</evidence>
<dbReference type="PROSITE" id="PS00107">
    <property type="entry name" value="PROTEIN_KINASE_ATP"/>
    <property type="match status" value="1"/>
</dbReference>
<dbReference type="GO" id="GO:0031032">
    <property type="term" value="P:actomyosin structure organization"/>
    <property type="evidence" value="ECO:0007669"/>
    <property type="project" value="TreeGrafter"/>
</dbReference>
<reference evidence="22" key="1">
    <citation type="submission" date="2021-02" db="EMBL/GenBank/DDBJ databases">
        <authorList>
            <person name="Nowell W R."/>
        </authorList>
    </citation>
    <scope>NUCLEOTIDE SEQUENCE</scope>
</reference>
<organism evidence="22 23">
    <name type="scientific">Rotaria sordida</name>
    <dbReference type="NCBI Taxonomy" id="392033"/>
    <lineage>
        <taxon>Eukaryota</taxon>
        <taxon>Metazoa</taxon>
        <taxon>Spiralia</taxon>
        <taxon>Gnathifera</taxon>
        <taxon>Rotifera</taxon>
        <taxon>Eurotatoria</taxon>
        <taxon>Bdelloidea</taxon>
        <taxon>Philodinida</taxon>
        <taxon>Philodinidae</taxon>
        <taxon>Rotaria</taxon>
    </lineage>
</organism>
<evidence type="ECO:0000256" key="5">
    <source>
        <dbReference type="ARBA" id="ARBA00022679"/>
    </source>
</evidence>
<gene>
    <name evidence="22" type="ORF">JBS370_LOCUS29773</name>
</gene>
<keyword evidence="11 15" id="KW-0067">ATP-binding</keyword>
<evidence type="ECO:0000259" key="21">
    <source>
        <dbReference type="PROSITE" id="PS51285"/>
    </source>
</evidence>
<dbReference type="Pfam" id="PF00069">
    <property type="entry name" value="Pkinase"/>
    <property type="match status" value="1"/>
</dbReference>
<evidence type="ECO:0000313" key="22">
    <source>
        <dbReference type="EMBL" id="CAF4064231.1"/>
    </source>
</evidence>
<feature type="binding site" evidence="15">
    <location>
        <position position="111"/>
    </location>
    <ligand>
        <name>ATP</name>
        <dbReference type="ChEBI" id="CHEBI:30616"/>
    </ligand>
</feature>
<dbReference type="SMART" id="SM00133">
    <property type="entry name" value="S_TK_X"/>
    <property type="match status" value="1"/>
</dbReference>
<dbReference type="GO" id="GO:0005524">
    <property type="term" value="F:ATP binding"/>
    <property type="evidence" value="ECO:0007669"/>
    <property type="project" value="UniProtKB-UniRule"/>
</dbReference>
<dbReference type="PROSITE" id="PS51285">
    <property type="entry name" value="AGC_KINASE_CTER"/>
    <property type="match status" value="1"/>
</dbReference>
<evidence type="ECO:0000256" key="11">
    <source>
        <dbReference type="ARBA" id="ARBA00022840"/>
    </source>
</evidence>
<dbReference type="PROSITE" id="PS50219">
    <property type="entry name" value="CNH"/>
    <property type="match status" value="1"/>
</dbReference>
<feature type="compositionally biased region" description="Polar residues" evidence="17">
    <location>
        <begin position="1476"/>
        <end position="1489"/>
    </location>
</feature>
<dbReference type="FunFam" id="3.30.200.20:FF:001209">
    <property type="entry name" value="Serine/threonine-protein kinase MRCK beta"/>
    <property type="match status" value="1"/>
</dbReference>
<dbReference type="CDD" id="cd00029">
    <property type="entry name" value="C1"/>
    <property type="match status" value="1"/>
</dbReference>
<dbReference type="Gene3D" id="1.10.510.10">
    <property type="entry name" value="Transferase(Phosphotransferase) domain 1"/>
    <property type="match status" value="1"/>
</dbReference>
<dbReference type="InterPro" id="IPR000719">
    <property type="entry name" value="Prot_kinase_dom"/>
</dbReference>
<dbReference type="InterPro" id="IPR011009">
    <property type="entry name" value="Kinase-like_dom_sf"/>
</dbReference>
<evidence type="ECO:0000256" key="17">
    <source>
        <dbReference type="SAM" id="MobiDB-lite"/>
    </source>
</evidence>
<dbReference type="PROSITE" id="PS50081">
    <property type="entry name" value="ZF_DAG_PE_2"/>
    <property type="match status" value="1"/>
</dbReference>
<dbReference type="GO" id="GO:0004674">
    <property type="term" value="F:protein serine/threonine kinase activity"/>
    <property type="evidence" value="ECO:0007669"/>
    <property type="project" value="UniProtKB-KW"/>
</dbReference>
<evidence type="ECO:0000256" key="7">
    <source>
        <dbReference type="ARBA" id="ARBA00022741"/>
    </source>
</evidence>
<comment type="caution">
    <text evidence="22">The sequence shown here is derived from an EMBL/GenBank/DDBJ whole genome shotgun (WGS) entry which is preliminary data.</text>
</comment>
<dbReference type="Gene3D" id="3.30.200.20">
    <property type="entry name" value="Phosphorylase Kinase, domain 1"/>
    <property type="match status" value="1"/>
</dbReference>
<dbReference type="GO" id="GO:0008270">
    <property type="term" value="F:zinc ion binding"/>
    <property type="evidence" value="ECO:0007669"/>
    <property type="project" value="UniProtKB-KW"/>
</dbReference>
<proteinExistence type="inferred from homology"/>
<sequence>MNDNNNINVESRYHEVKQLILNDFKNDSTILSIDGLLDALLVLHDECSSATLRKEKTVNVYLENAKAFVSRIKQCRLNRNDFEKIKTIGRGGFGEVVVVKMKNTEQIFAMKIMNKSEMLKRADLACFREERDVLVFGDPQWITKLYYAFHDSENLYLLMEYYYGGDILTLLSKYDDEFSEDMTRFYIAETILAIDSLHKLGYIHRDIKPDNILIDGTGHIRLADFGSCLRMRADGTVQSNAPVGTPDYVSPEVLGAVNKGQGRFGSECDWWSLGCVMWEMLFGSPPFYAETLIGTYGQITARGQNKIPLSFPDDIEVSNDAKDLLEKLLDSADNRLGKNGLGDFKKHPFFKTIDWNNLKQTQPPFIPVIDSPMDTTNFNDVEPQTFDKKITQNFDTSASKTGLIGQVPFIGFTYSGDNHSSNSIEAIQVSSTSLIKTKTASLPAARMIIPSTKSSSSGNHSSSIDAVRQPRKSQHEEIIKSLELERKSLVKELNLVRQLYDEAKGDSIIQTRQMQLLKDFYTEQQTVSKHEQIEYFTRILNLFQDLPGSKRNKNFNRQNSSPLSLEDIRNEFDQRLNSFLTNYKSLLIIKDSKDKDKSISNDISLLISKFQDKFSHLFSNNGDDEMVLITEDKNINNPLLKNIISFLNGLYKQINKILHDKTELSEQLISLEKNHRKYFKIQAKMYKTITEDKHSNLYLKQLADQMAEEVDQIQDSTNRRPSISSRTPSFSTAENKPSRVLSHSLKLQHMEIQELRITVEREINVRQQVEKKLEQSEAEIMDKIDEITYLKQENELIKKQLFDEQAKHLSITTIPDKSSMINDYYGTSTDQFLRPVIFEPLALQAQSDKPNSNQQLTPLQNEFHDFRISSYYSPCICYHCHNALVGIMRQGLYCKRCQIICHPDCVEKVQISCEPSNKDRNQANQDVQHIVQNYKQIPKAGGIRKGWNQCQILFFQTKLLFYNLSNNTNIVKSEPSLIIDLTDDKFNVCSITPEDAIHAKKKDIPNIFKISVEKLSSSRQLKNLYVLTNDESEKDQYISMLSDLSVKLNTHIKNGLIQCGAFTTKKIFDISLKKITGAHILDSNRFLIFGEEGLHLLDIFDNKPTRLYDKKIYQLSLILDNKLLVMLSGKERTIRIKPLECFFTHSDSSWNGEIFETRNATSFAVNSTSLTLCVAVKNRLLLYEIHSNPRPYPYTLIYQLNTPETVTYLEISVLKINNSEEKILWYGYSSTFMAQQIDQKCPSSVLLSDNDSTLQVLRKLPIDILRVIPVTNSSSMNELLLVYSKLGIYINYLTGMRTRHKELMWTASPISTSFSDPHLLVYTKISIDIYDVSLGIWLQSFPLSNTYPLTSDGTISLSHDPELVENHPILIYIIQQNQLKQTLNISEKSSSPLISGPTDFVHLEHLEKDEALKILFRSTYNKQNDRSTSTMMPHLFNSPDDNGSLTTITSYKPRSHTSVPLNYSLVRSPDLLKNQIQKSVTSNRDSSYFPSFEDEDNNA</sequence>
<evidence type="ECO:0000256" key="8">
    <source>
        <dbReference type="ARBA" id="ARBA00022771"/>
    </source>
</evidence>
<dbReference type="SMART" id="SM00220">
    <property type="entry name" value="S_TKc"/>
    <property type="match status" value="1"/>
</dbReference>
<evidence type="ECO:0000259" key="18">
    <source>
        <dbReference type="PROSITE" id="PS50011"/>
    </source>
</evidence>